<feature type="compositionally biased region" description="Low complexity" evidence="3">
    <location>
        <begin position="741"/>
        <end position="793"/>
    </location>
</feature>
<feature type="compositionally biased region" description="Pro residues" evidence="3">
    <location>
        <begin position="600"/>
        <end position="611"/>
    </location>
</feature>
<evidence type="ECO:0000256" key="2">
    <source>
        <dbReference type="ARBA" id="ARBA00023242"/>
    </source>
</evidence>
<dbReference type="PANTHER" id="PTHR16198:SF2">
    <property type="entry name" value="INO80 COMPLEX SUBUNIT D"/>
    <property type="match status" value="1"/>
</dbReference>
<keyword evidence="2" id="KW-0539">Nucleus</keyword>
<feature type="compositionally biased region" description="Basic and acidic residues" evidence="3">
    <location>
        <begin position="549"/>
        <end position="565"/>
    </location>
</feature>
<dbReference type="HOGENOM" id="CLU_011386_0_0_1"/>
<proteinExistence type="predicted"/>
<feature type="region of interest" description="Disordered" evidence="3">
    <location>
        <begin position="738"/>
        <end position="794"/>
    </location>
</feature>
<dbReference type="InParanoid" id="E3MY56"/>
<protein>
    <recommendedName>
        <fullName evidence="4">KANL2-like probable zinc-finger domain-containing protein</fullName>
    </recommendedName>
</protein>
<feature type="region of interest" description="Disordered" evidence="3">
    <location>
        <begin position="595"/>
        <end position="637"/>
    </location>
</feature>
<dbReference type="EMBL" id="DS268494">
    <property type="protein sequence ID" value="EFP11908.1"/>
    <property type="molecule type" value="Genomic_DNA"/>
</dbReference>
<dbReference type="GO" id="GO:0005737">
    <property type="term" value="C:cytoplasm"/>
    <property type="evidence" value="ECO:0007669"/>
    <property type="project" value="EnsemblMetazoa"/>
</dbReference>
<evidence type="ECO:0000256" key="3">
    <source>
        <dbReference type="SAM" id="MobiDB-lite"/>
    </source>
</evidence>
<feature type="compositionally biased region" description="Pro residues" evidence="3">
    <location>
        <begin position="951"/>
        <end position="960"/>
    </location>
</feature>
<feature type="compositionally biased region" description="Low complexity" evidence="3">
    <location>
        <begin position="1033"/>
        <end position="1055"/>
    </location>
</feature>
<dbReference type="OrthoDB" id="5850696at2759"/>
<evidence type="ECO:0000256" key="1">
    <source>
        <dbReference type="ARBA" id="ARBA00004123"/>
    </source>
</evidence>
<dbReference type="eggNOG" id="ENOG502TFSI">
    <property type="taxonomic scope" value="Eukaryota"/>
</dbReference>
<dbReference type="Proteomes" id="UP000008281">
    <property type="component" value="Unassembled WGS sequence"/>
</dbReference>
<feature type="region of interest" description="Disordered" evidence="3">
    <location>
        <begin position="653"/>
        <end position="722"/>
    </location>
</feature>
<dbReference type="GO" id="GO:0043005">
    <property type="term" value="C:neuron projection"/>
    <property type="evidence" value="ECO:0007669"/>
    <property type="project" value="EnsemblMetazoa"/>
</dbReference>
<organism evidence="6">
    <name type="scientific">Caenorhabditis remanei</name>
    <name type="common">Caenorhabditis vulgaris</name>
    <dbReference type="NCBI Taxonomy" id="31234"/>
    <lineage>
        <taxon>Eukaryota</taxon>
        <taxon>Metazoa</taxon>
        <taxon>Ecdysozoa</taxon>
        <taxon>Nematoda</taxon>
        <taxon>Chromadorea</taxon>
        <taxon>Rhabditida</taxon>
        <taxon>Rhabditina</taxon>
        <taxon>Rhabditomorpha</taxon>
        <taxon>Rhabditoidea</taxon>
        <taxon>Rhabditidae</taxon>
        <taxon>Peloderinae</taxon>
        <taxon>Caenorhabditis</taxon>
    </lineage>
</organism>
<feature type="compositionally biased region" description="Low complexity" evidence="3">
    <location>
        <begin position="980"/>
        <end position="997"/>
    </location>
</feature>
<feature type="region of interest" description="Disordered" evidence="3">
    <location>
        <begin position="945"/>
        <end position="1173"/>
    </location>
</feature>
<feature type="compositionally biased region" description="Low complexity" evidence="3">
    <location>
        <begin position="1132"/>
        <end position="1144"/>
    </location>
</feature>
<evidence type="ECO:0000259" key="4">
    <source>
        <dbReference type="Pfam" id="PF13891"/>
    </source>
</evidence>
<name>E3MY56_CAERE</name>
<evidence type="ECO:0000313" key="6">
    <source>
        <dbReference type="Proteomes" id="UP000008281"/>
    </source>
</evidence>
<dbReference type="Pfam" id="PF13891">
    <property type="entry name" value="zf-C3HC3H_KANSL2"/>
    <property type="match status" value="1"/>
</dbReference>
<feature type="compositionally biased region" description="Low complexity" evidence="3">
    <location>
        <begin position="612"/>
        <end position="624"/>
    </location>
</feature>
<accession>E3MY56</accession>
<dbReference type="FunCoup" id="E3MY56">
    <property type="interactions" value="1764"/>
</dbReference>
<feature type="compositionally biased region" description="Pro residues" evidence="3">
    <location>
        <begin position="691"/>
        <end position="715"/>
    </location>
</feature>
<dbReference type="GO" id="GO:0005634">
    <property type="term" value="C:nucleus"/>
    <property type="evidence" value="ECO:0007669"/>
    <property type="project" value="UniProtKB-SubCell"/>
</dbReference>
<feature type="compositionally biased region" description="Low complexity" evidence="3">
    <location>
        <begin position="905"/>
        <end position="919"/>
    </location>
</feature>
<feature type="region of interest" description="Disordered" evidence="3">
    <location>
        <begin position="896"/>
        <end position="932"/>
    </location>
</feature>
<sequence>MKQTTRPPAQYVVAPGTQFRFVANEYDKNKYGQCNYASYRTLVRCKQIRSKEELKKTGGRCEEHIKFAKTLENNHKKEVLRCHAESDSKMQRRRFDPWIVSNEHISDEDDYLQAVSTVPETVPDTANHNVLDEHPLRYAKHYTDKDVLKIKMSLVQQDIDDLMEFKRLVVAQAQKEHDSMGSDDDDAIPNDMAQRRVFKAAQKYARNDYLTLTTIDPVFKQCSMGPDMEDQLIITHLVHSMLQKIDGIPMEPPVEKQCQKPALHLTRFCIDHIFMDRHQQLFGKCMECERTAINGGTPRCSFHLREHEKKNTRCTCAKCVPESSKGRTSRNEINVVDDDDALLGNLSRIESMVSPMQQYSNPPPNYQPTPSSRRYLGPSPASLLRPSQMGPPPTAGPSSSQMHKGPVRPSQPGLTPQQIQEQQALKMQEEEIRSQTCARVRPLDPSTFGAGKKNKVQLQRTTFAPGIAGSPYQQQQQIKKMPSIISPNVYNSPPGGIPKTFQGWKNQAASAGQRPIPHQQPGIMGMGAQPTRYPIHINRNQPKTIPLERVQEPRTGDELVEDRSHSPSRYMPEPQRRGVPYYKNAAYRRTETPARAPLPHQYPPQHQPPLQPSTSTSSSQLLGPPVSPHTSPKMYRPAQSRLPMAPHRAIAAGLNPADVGPPPRAPGFRMGTPGLRPHPHVQQSAYVQQPVGPPPPGSRPRNPAYPPLGPRPRPPQQQHVVRSVGPAIQRVPSGTITTSYVVQGPPSEQQQQPSGAPGPVPATLGAPGAVPGTPGTSSESVGPPSSESPSTTTASIVGPAIVRSPGTGLPLAGPSSGIPLGLTQASYSAVSALDNARQDARFANINVRTFLTMGHMGQKDLSKMSQQELEQMAAETELNNEREKRKSLNSPINTAAFPGGVQKMGGQQQRGGVAQGIRGTPRRSSAIPSETIVPDSVKEVILTPSINSSVPPIPPNPPPSEAAQARKRKIHETTIQNPPSSEAAASGEATSSESSGEPLAKKSDAEVTGTPSPKEKSERSKTPKSSSKKRSRSPSTTPTSSQRAPRAAAIAANQAMTHQKPQTPSTSTATSSSSVQSGGQEQDSNFLDLLAKMAEEAAQNEDMDTTETSAAVAAPVAPVAEKEGTKKKTPKKTSPTASSSSSSTVSQRRNSTGKRNSRGGSKEPADTTSESSK</sequence>
<feature type="region of interest" description="Disordered" evidence="3">
    <location>
        <begin position="536"/>
        <end position="580"/>
    </location>
</feature>
<feature type="compositionally biased region" description="Low complexity" evidence="3">
    <location>
        <begin position="1062"/>
        <end position="1084"/>
    </location>
</feature>
<dbReference type="AlphaFoldDB" id="E3MY56"/>
<reference evidence="5" key="1">
    <citation type="submission" date="2007-07" db="EMBL/GenBank/DDBJ databases">
        <title>PCAP assembly of the Caenorhabditis remanei genome.</title>
        <authorList>
            <consortium name="The Caenorhabditis remanei Sequencing Consortium"/>
            <person name="Wilson R.K."/>
        </authorList>
    </citation>
    <scope>NUCLEOTIDE SEQUENCE [LARGE SCALE GENOMIC DNA]</scope>
    <source>
        <strain evidence="5">PB4641</strain>
    </source>
</reference>
<feature type="region of interest" description="Disordered" evidence="3">
    <location>
        <begin position="355"/>
        <end position="429"/>
    </location>
</feature>
<feature type="compositionally biased region" description="Low complexity" evidence="3">
    <location>
        <begin position="1110"/>
        <end position="1119"/>
    </location>
</feature>
<feature type="domain" description="KANL2-like probable zinc-finger" evidence="4">
    <location>
        <begin position="255"/>
        <end position="315"/>
    </location>
</feature>
<dbReference type="InterPro" id="IPR025927">
    <property type="entry name" value="Znf_KANL2-like"/>
</dbReference>
<gene>
    <name evidence="5" type="ORF">CRE_29326</name>
</gene>
<feature type="compositionally biased region" description="Polar residues" evidence="3">
    <location>
        <begin position="412"/>
        <end position="425"/>
    </location>
</feature>
<dbReference type="STRING" id="31234.E3MY56"/>
<dbReference type="PANTHER" id="PTHR16198">
    <property type="match status" value="1"/>
</dbReference>
<dbReference type="OMA" id="YGECEYI"/>
<keyword evidence="6" id="KW-1185">Reference proteome</keyword>
<evidence type="ECO:0000313" key="5">
    <source>
        <dbReference type="EMBL" id="EFP11908.1"/>
    </source>
</evidence>
<comment type="subcellular location">
    <subcellularLocation>
        <location evidence="1">Nucleus</location>
    </subcellularLocation>
</comment>